<dbReference type="InterPro" id="IPR001878">
    <property type="entry name" value="Znf_CCHC"/>
</dbReference>
<dbReference type="InterPro" id="IPR036875">
    <property type="entry name" value="Znf_CCHC_sf"/>
</dbReference>
<dbReference type="Proteomes" id="UP000663829">
    <property type="component" value="Unassembled WGS sequence"/>
</dbReference>
<dbReference type="AlphaFoldDB" id="A0A814MDD0"/>
<evidence type="ECO:0000313" key="6">
    <source>
        <dbReference type="EMBL" id="CAF1307917.1"/>
    </source>
</evidence>
<dbReference type="SMART" id="SM00343">
    <property type="entry name" value="ZnF_C2HC"/>
    <property type="match status" value="1"/>
</dbReference>
<feature type="compositionally biased region" description="Polar residues" evidence="3">
    <location>
        <begin position="155"/>
        <end position="194"/>
    </location>
</feature>
<evidence type="ECO:0000313" key="5">
    <source>
        <dbReference type="EMBL" id="CAF1076295.1"/>
    </source>
</evidence>
<evidence type="ECO:0000259" key="4">
    <source>
        <dbReference type="PROSITE" id="PS50158"/>
    </source>
</evidence>
<evidence type="ECO:0000313" key="9">
    <source>
        <dbReference type="Proteomes" id="UP000663829"/>
    </source>
</evidence>
<dbReference type="Proteomes" id="UP000681722">
    <property type="component" value="Unassembled WGS sequence"/>
</dbReference>
<evidence type="ECO:0000313" key="8">
    <source>
        <dbReference type="EMBL" id="CAF4115181.1"/>
    </source>
</evidence>
<protein>
    <recommendedName>
        <fullName evidence="4">CCHC-type domain-containing protein</fullName>
    </recommendedName>
</protein>
<dbReference type="EMBL" id="CAJNOQ010004843">
    <property type="protein sequence ID" value="CAF1076295.1"/>
    <property type="molecule type" value="Genomic_DNA"/>
</dbReference>
<dbReference type="SUPFAM" id="SSF57756">
    <property type="entry name" value="Retrovirus zinc finger-like domains"/>
    <property type="match status" value="1"/>
</dbReference>
<comment type="caution">
    <text evidence="5">The sequence shown here is derived from an EMBL/GenBank/DDBJ whole genome shotgun (WGS) entry which is preliminary data.</text>
</comment>
<evidence type="ECO:0000256" key="1">
    <source>
        <dbReference type="PROSITE-ProRule" id="PRU00047"/>
    </source>
</evidence>
<reference evidence="5" key="1">
    <citation type="submission" date="2021-02" db="EMBL/GenBank/DDBJ databases">
        <authorList>
            <person name="Nowell W R."/>
        </authorList>
    </citation>
    <scope>NUCLEOTIDE SEQUENCE</scope>
</reference>
<evidence type="ECO:0000256" key="2">
    <source>
        <dbReference type="SAM" id="Coils"/>
    </source>
</evidence>
<feature type="domain" description="CCHC-type" evidence="4">
    <location>
        <begin position="111"/>
        <end position="125"/>
    </location>
</feature>
<dbReference type="GO" id="GO:0008270">
    <property type="term" value="F:zinc ion binding"/>
    <property type="evidence" value="ECO:0007669"/>
    <property type="project" value="UniProtKB-KW"/>
</dbReference>
<keyword evidence="1" id="KW-0479">Metal-binding</keyword>
<dbReference type="EMBL" id="CAJOBC010004843">
    <property type="protein sequence ID" value="CAF3842745.1"/>
    <property type="molecule type" value="Genomic_DNA"/>
</dbReference>
<dbReference type="Proteomes" id="UP000682733">
    <property type="component" value="Unassembled WGS sequence"/>
</dbReference>
<keyword evidence="1" id="KW-0863">Zinc-finger</keyword>
<feature type="coiled-coil region" evidence="2">
    <location>
        <begin position="292"/>
        <end position="319"/>
    </location>
</feature>
<organism evidence="5 9">
    <name type="scientific">Didymodactylos carnosus</name>
    <dbReference type="NCBI Taxonomy" id="1234261"/>
    <lineage>
        <taxon>Eukaryota</taxon>
        <taxon>Metazoa</taxon>
        <taxon>Spiralia</taxon>
        <taxon>Gnathifera</taxon>
        <taxon>Rotifera</taxon>
        <taxon>Eurotatoria</taxon>
        <taxon>Bdelloidea</taxon>
        <taxon>Philodinida</taxon>
        <taxon>Philodinidae</taxon>
        <taxon>Didymodactylos</taxon>
    </lineage>
</organism>
<dbReference type="Proteomes" id="UP000677228">
    <property type="component" value="Unassembled WGS sequence"/>
</dbReference>
<dbReference type="GO" id="GO:0003676">
    <property type="term" value="F:nucleic acid binding"/>
    <property type="evidence" value="ECO:0007669"/>
    <property type="project" value="InterPro"/>
</dbReference>
<accession>A0A814MDD0</accession>
<name>A0A814MDD0_9BILA</name>
<proteinExistence type="predicted"/>
<keyword evidence="2" id="KW-0175">Coiled coil</keyword>
<dbReference type="Pfam" id="PF00098">
    <property type="entry name" value="zf-CCHC"/>
    <property type="match status" value="1"/>
</dbReference>
<sequence>MISQTSHSPLLGTNTLVIHGLKTNGKDLYDFRREIGHGYVGIVNVDYVYAKNGTPQLNVIQAEFRLPKVVEDILKQGYISIGNVKYGVSTLEKYKKDEQGVQHTTPRVIVCYKCQQPGHKIHQCPMWREEQYHYDDDAYYYRSSQRSDPSDHGLPTQSNGHDLTSPAQQKQTTKDLNATTSARRSTPVQNTWAQQRPLVSASAVTDKTDAVVQKSLPAIVPATTAAKLSQSSTVSEVWQKSNLPVHLSSTSAEKSEVKKSVTAAVVSSQDQLAIVKLETMLNDFETRLMNRVNIIETKIKHQEIQVEELQKQLKEQASLV</sequence>
<dbReference type="Gene3D" id="4.10.60.10">
    <property type="entry name" value="Zinc finger, CCHC-type"/>
    <property type="match status" value="1"/>
</dbReference>
<evidence type="ECO:0000313" key="7">
    <source>
        <dbReference type="EMBL" id="CAF3842745.1"/>
    </source>
</evidence>
<gene>
    <name evidence="5" type="ORF">GPM918_LOCUS17537</name>
    <name evidence="6" type="ORF">OVA965_LOCUS28843</name>
    <name evidence="7" type="ORF">SRO942_LOCUS17535</name>
    <name evidence="8" type="ORF">TMI583_LOCUS29605</name>
</gene>
<keyword evidence="9" id="KW-1185">Reference proteome</keyword>
<keyword evidence="1" id="KW-0862">Zinc</keyword>
<dbReference type="PROSITE" id="PS50158">
    <property type="entry name" value="ZF_CCHC"/>
    <property type="match status" value="1"/>
</dbReference>
<feature type="region of interest" description="Disordered" evidence="3">
    <location>
        <begin position="142"/>
        <end position="194"/>
    </location>
</feature>
<dbReference type="EMBL" id="CAJOBA010041494">
    <property type="protein sequence ID" value="CAF4115181.1"/>
    <property type="molecule type" value="Genomic_DNA"/>
</dbReference>
<evidence type="ECO:0000256" key="3">
    <source>
        <dbReference type="SAM" id="MobiDB-lite"/>
    </source>
</evidence>
<dbReference type="EMBL" id="CAJNOK010019910">
    <property type="protein sequence ID" value="CAF1307917.1"/>
    <property type="molecule type" value="Genomic_DNA"/>
</dbReference>